<dbReference type="OrthoDB" id="5984008at2759"/>
<dbReference type="Gene3D" id="3.40.190.10">
    <property type="entry name" value="Periplasmic binding protein-like II"/>
    <property type="match status" value="2"/>
</dbReference>
<keyword evidence="1" id="KW-0732">Signal</keyword>
<dbReference type="PANTHER" id="PTHR35936:SF19">
    <property type="entry name" value="AMINO-ACID-BINDING PROTEIN YXEM-RELATED"/>
    <property type="match status" value="1"/>
</dbReference>
<dbReference type="SUPFAM" id="SSF53850">
    <property type="entry name" value="Periplasmic binding protein-like II"/>
    <property type="match status" value="1"/>
</dbReference>
<dbReference type="Proteomes" id="UP000749559">
    <property type="component" value="Unassembled WGS sequence"/>
</dbReference>
<dbReference type="Pfam" id="PF00497">
    <property type="entry name" value="SBP_bac_3"/>
    <property type="match status" value="1"/>
</dbReference>
<dbReference type="InterPro" id="IPR001638">
    <property type="entry name" value="Solute-binding_3/MltF_N"/>
</dbReference>
<sequence>GKMHVLFFLSLISAAVGYPRDQRGAEPSHNGAHFAPGPQSGHHSNYYNTSVNYYYGKLPGEKEDTSKREDDKRVWKFSTGDEGGAYEFLDDDGYLRGFHIDFIKKLCERAEKECVYIQDAYNHCWETKGDKEYPGKGLLDGWYDACVGWWPYPRRRNSFNFTIAFTKVDRANVYYLEGNKKFNPKDFTNTHIGFLDGWATNKFCLADQGTDLAEKGTAGGSYHEFYYKVHKEMVKALENGVIDAFVSPDSVFNPANVQGLKAVSEDGFVCTRGEEGAGHAFMAQYKNPVIDWLNEAMLSIYDDGTFRELCKKSQHKYNSKGKIRCLD</sequence>
<feature type="non-terminal residue" evidence="2">
    <location>
        <position position="1"/>
    </location>
</feature>
<name>A0A8J1UK38_OWEFU</name>
<accession>A0A8J1UK38</accession>
<dbReference type="AlphaFoldDB" id="A0A8J1UK38"/>
<organism evidence="2 3">
    <name type="scientific">Owenia fusiformis</name>
    <name type="common">Polychaete worm</name>
    <dbReference type="NCBI Taxonomy" id="6347"/>
    <lineage>
        <taxon>Eukaryota</taxon>
        <taxon>Metazoa</taxon>
        <taxon>Spiralia</taxon>
        <taxon>Lophotrochozoa</taxon>
        <taxon>Annelida</taxon>
        <taxon>Polychaeta</taxon>
        <taxon>Sedentaria</taxon>
        <taxon>Canalipalpata</taxon>
        <taxon>Sabellida</taxon>
        <taxon>Oweniida</taxon>
        <taxon>Oweniidae</taxon>
        <taxon>Owenia</taxon>
    </lineage>
</organism>
<keyword evidence="3" id="KW-1185">Reference proteome</keyword>
<evidence type="ECO:0000313" key="2">
    <source>
        <dbReference type="EMBL" id="CAH1789007.1"/>
    </source>
</evidence>
<evidence type="ECO:0000313" key="3">
    <source>
        <dbReference type="Proteomes" id="UP000749559"/>
    </source>
</evidence>
<protein>
    <submittedName>
        <fullName evidence="2">Uncharacterized protein</fullName>
    </submittedName>
</protein>
<comment type="caution">
    <text evidence="2">The sequence shown here is derived from an EMBL/GenBank/DDBJ whole genome shotgun (WGS) entry which is preliminary data.</text>
</comment>
<dbReference type="EMBL" id="CAIIXF020000007">
    <property type="protein sequence ID" value="CAH1789007.1"/>
    <property type="molecule type" value="Genomic_DNA"/>
</dbReference>
<proteinExistence type="predicted"/>
<reference evidence="2" key="1">
    <citation type="submission" date="2022-03" db="EMBL/GenBank/DDBJ databases">
        <authorList>
            <person name="Martin C."/>
        </authorList>
    </citation>
    <scope>NUCLEOTIDE SEQUENCE</scope>
</reference>
<gene>
    <name evidence="2" type="ORF">OFUS_LOCUS14443</name>
</gene>
<evidence type="ECO:0000256" key="1">
    <source>
        <dbReference type="ARBA" id="ARBA00022729"/>
    </source>
</evidence>
<dbReference type="PANTHER" id="PTHR35936">
    <property type="entry name" value="MEMBRANE-BOUND LYTIC MUREIN TRANSGLYCOSYLASE F"/>
    <property type="match status" value="1"/>
</dbReference>